<dbReference type="InterPro" id="IPR016177">
    <property type="entry name" value="DNA-bd_dom_sf"/>
</dbReference>
<dbReference type="EMBL" id="JAPJUH010000005">
    <property type="protein sequence ID" value="MCX3266559.1"/>
    <property type="molecule type" value="Genomic_DNA"/>
</dbReference>
<proteinExistence type="predicted"/>
<organism evidence="2 3">
    <name type="scientific">Pedobacter agri</name>
    <dbReference type="NCBI Taxonomy" id="454586"/>
    <lineage>
        <taxon>Bacteria</taxon>
        <taxon>Pseudomonadati</taxon>
        <taxon>Bacteroidota</taxon>
        <taxon>Sphingobacteriia</taxon>
        <taxon>Sphingobacteriales</taxon>
        <taxon>Sphingobacteriaceae</taxon>
        <taxon>Pedobacter</taxon>
    </lineage>
</organism>
<gene>
    <name evidence="2" type="ORF">OQZ29_17505</name>
</gene>
<keyword evidence="3" id="KW-1185">Reference proteome</keyword>
<dbReference type="GO" id="GO:0003677">
    <property type="term" value="F:DNA binding"/>
    <property type="evidence" value="ECO:0007669"/>
    <property type="project" value="InterPro"/>
</dbReference>
<dbReference type="InterPro" id="IPR036955">
    <property type="entry name" value="AP2/ERF_dom_sf"/>
</dbReference>
<dbReference type="Pfam" id="PF07463">
    <property type="entry name" value="NUMOD4"/>
    <property type="match status" value="1"/>
</dbReference>
<sequence length="228" mass="26442">MIYLGKVLQLSLMPISEIRFFQWRNEFWKKLKHHENDYLISSYGRLIRTKRNGKRRLISDKKNKDGYCIGIIRVYVEGVKKSIIKSRNIHRLVATTFICDGEEKTHAESKSYINHRDLNPSNNHYTNLEWVNLRENKTHSVRTTTAKTFTSKYTGVSKSKNKFRADIGVNGKKILLGRFHSELEAAKAYDQALIDYKVTNRYQAPFYCTNPSPTQQTQSISFGGCALP</sequence>
<dbReference type="Proteomes" id="UP001142592">
    <property type="component" value="Unassembled WGS sequence"/>
</dbReference>
<protein>
    <submittedName>
        <fullName evidence="2">NUMOD4 domain-containing protein</fullName>
    </submittedName>
</protein>
<dbReference type="GO" id="GO:0003700">
    <property type="term" value="F:DNA-binding transcription factor activity"/>
    <property type="evidence" value="ECO:0007669"/>
    <property type="project" value="InterPro"/>
</dbReference>
<evidence type="ECO:0000313" key="2">
    <source>
        <dbReference type="EMBL" id="MCX3266559.1"/>
    </source>
</evidence>
<dbReference type="RefSeq" id="WP_010602565.1">
    <property type="nucleotide sequence ID" value="NZ_JAPJUH010000005.1"/>
</dbReference>
<dbReference type="SUPFAM" id="SSF54171">
    <property type="entry name" value="DNA-binding domain"/>
    <property type="match status" value="1"/>
</dbReference>
<reference evidence="2" key="1">
    <citation type="submission" date="2022-11" db="EMBL/GenBank/DDBJ databases">
        <authorList>
            <person name="Graham C."/>
            <person name="Newman J.D."/>
        </authorList>
    </citation>
    <scope>NUCLEOTIDE SEQUENCE</scope>
    <source>
        <strain evidence="2">DSM 19486</strain>
    </source>
</reference>
<comment type="caution">
    <text evidence="2">The sequence shown here is derived from an EMBL/GenBank/DDBJ whole genome shotgun (WGS) entry which is preliminary data.</text>
</comment>
<evidence type="ECO:0000313" key="3">
    <source>
        <dbReference type="Proteomes" id="UP001142592"/>
    </source>
</evidence>
<dbReference type="SUPFAM" id="SSF54060">
    <property type="entry name" value="His-Me finger endonucleases"/>
    <property type="match status" value="1"/>
</dbReference>
<name>A0A9X3DFK1_9SPHI</name>
<dbReference type="Gene3D" id="3.30.730.10">
    <property type="entry name" value="AP2/ERF domain"/>
    <property type="match status" value="1"/>
</dbReference>
<feature type="domain" description="NUMOD4" evidence="1">
    <location>
        <begin position="26"/>
        <end position="71"/>
    </location>
</feature>
<evidence type="ECO:0000259" key="1">
    <source>
        <dbReference type="Pfam" id="PF07463"/>
    </source>
</evidence>
<dbReference type="InterPro" id="IPR044925">
    <property type="entry name" value="His-Me_finger_sf"/>
</dbReference>
<dbReference type="Gene3D" id="3.90.75.20">
    <property type="match status" value="1"/>
</dbReference>
<accession>A0A9X3DFK1</accession>
<dbReference type="AlphaFoldDB" id="A0A9X3DFK1"/>
<dbReference type="InterPro" id="IPR010902">
    <property type="entry name" value="NUMOD4"/>
</dbReference>
<dbReference type="GO" id="GO:0016788">
    <property type="term" value="F:hydrolase activity, acting on ester bonds"/>
    <property type="evidence" value="ECO:0007669"/>
    <property type="project" value="InterPro"/>
</dbReference>